<organism evidence="6">
    <name type="scientific">Salvia splendens</name>
    <name type="common">Scarlet sage</name>
    <dbReference type="NCBI Taxonomy" id="180675"/>
    <lineage>
        <taxon>Eukaryota</taxon>
        <taxon>Viridiplantae</taxon>
        <taxon>Streptophyta</taxon>
        <taxon>Embryophyta</taxon>
        <taxon>Tracheophyta</taxon>
        <taxon>Spermatophyta</taxon>
        <taxon>Magnoliopsida</taxon>
        <taxon>eudicotyledons</taxon>
        <taxon>Gunneridae</taxon>
        <taxon>Pentapetalae</taxon>
        <taxon>asterids</taxon>
        <taxon>lamiids</taxon>
        <taxon>Lamiales</taxon>
        <taxon>Lamiaceae</taxon>
        <taxon>Nepetoideae</taxon>
        <taxon>Mentheae</taxon>
        <taxon>Salviinae</taxon>
        <taxon>Salvia</taxon>
        <taxon>Salvia subgen. Calosphace</taxon>
        <taxon>core Calosphace</taxon>
    </lineage>
</organism>
<dbReference type="SUPFAM" id="SSF51445">
    <property type="entry name" value="(Trans)glycosidases"/>
    <property type="match status" value="1"/>
</dbReference>
<dbReference type="AlphaFoldDB" id="A0A8X8Y3R9"/>
<dbReference type="EMBL" id="PNBA02000005">
    <property type="protein sequence ID" value="KAG6425676.1"/>
    <property type="molecule type" value="Genomic_DNA"/>
</dbReference>
<evidence type="ECO:0000313" key="7">
    <source>
        <dbReference type="Proteomes" id="UP000298416"/>
    </source>
</evidence>
<evidence type="ECO:0000256" key="3">
    <source>
        <dbReference type="ARBA" id="ARBA00023295"/>
    </source>
</evidence>
<keyword evidence="2 5" id="KW-0378">Hydrolase</keyword>
<keyword evidence="3 5" id="KW-0326">Glycosidase</keyword>
<evidence type="ECO:0000256" key="1">
    <source>
        <dbReference type="ARBA" id="ARBA00008773"/>
    </source>
</evidence>
<reference evidence="6" key="2">
    <citation type="submission" date="2020-08" db="EMBL/GenBank/DDBJ databases">
        <title>Plant Genome Project.</title>
        <authorList>
            <person name="Zhang R.-G."/>
        </authorList>
    </citation>
    <scope>NUCLEOTIDE SEQUENCE</scope>
    <source>
        <strain evidence="6">Huo1</strain>
        <tissue evidence="6">Leaf</tissue>
    </source>
</reference>
<dbReference type="FunFam" id="3.20.20.80:FF:000010">
    <property type="entry name" value="glucan endo-1,3-beta-glucosidase, basic"/>
    <property type="match status" value="1"/>
</dbReference>
<dbReference type="GO" id="GO:0004553">
    <property type="term" value="F:hydrolase activity, hydrolyzing O-glycosyl compounds"/>
    <property type="evidence" value="ECO:0007669"/>
    <property type="project" value="InterPro"/>
</dbReference>
<accession>A0A8X8Y3R9</accession>
<gene>
    <name evidence="6" type="ORF">SASPL_116121</name>
</gene>
<dbReference type="PANTHER" id="PTHR32227">
    <property type="entry name" value="GLUCAN ENDO-1,3-BETA-GLUCOSIDASE BG1-RELATED-RELATED"/>
    <property type="match status" value="1"/>
</dbReference>
<dbReference type="InterPro" id="IPR000490">
    <property type="entry name" value="Glyco_hydro_17"/>
</dbReference>
<dbReference type="InterPro" id="IPR044965">
    <property type="entry name" value="Glyco_hydro_17_plant"/>
</dbReference>
<dbReference type="InterPro" id="IPR017853">
    <property type="entry name" value="GH"/>
</dbReference>
<dbReference type="PROSITE" id="PS00587">
    <property type="entry name" value="GLYCOSYL_HYDROL_F17"/>
    <property type="match status" value="1"/>
</dbReference>
<dbReference type="GO" id="GO:0005975">
    <property type="term" value="P:carbohydrate metabolic process"/>
    <property type="evidence" value="ECO:0007669"/>
    <property type="project" value="InterPro"/>
</dbReference>
<evidence type="ECO:0008006" key="8">
    <source>
        <dbReference type="Google" id="ProtNLM"/>
    </source>
</evidence>
<evidence type="ECO:0000256" key="5">
    <source>
        <dbReference type="RuleBase" id="RU004336"/>
    </source>
</evidence>
<comment type="caution">
    <text evidence="6">The sequence shown here is derived from an EMBL/GenBank/DDBJ whole genome shotgun (WGS) entry which is preliminary data.</text>
</comment>
<protein>
    <recommendedName>
        <fullName evidence="8">Glucan endo-1,3-beta-D-glucosidase</fullName>
    </recommendedName>
</protein>
<comment type="similarity">
    <text evidence="1 4">Belongs to the glycosyl hydrolase 17 family.</text>
</comment>
<keyword evidence="7" id="KW-1185">Reference proteome</keyword>
<dbReference type="Pfam" id="PF00332">
    <property type="entry name" value="Glyco_hydro_17"/>
    <property type="match status" value="1"/>
</dbReference>
<dbReference type="Proteomes" id="UP000298416">
    <property type="component" value="Unassembled WGS sequence"/>
</dbReference>
<name>A0A8X8Y3R9_SALSN</name>
<evidence type="ECO:0000313" key="6">
    <source>
        <dbReference type="EMBL" id="KAG6425676.1"/>
    </source>
</evidence>
<evidence type="ECO:0000256" key="2">
    <source>
        <dbReference type="ARBA" id="ARBA00022801"/>
    </source>
</evidence>
<proteinExistence type="inferred from homology"/>
<reference evidence="6" key="1">
    <citation type="submission" date="2018-01" db="EMBL/GenBank/DDBJ databases">
        <authorList>
            <person name="Mao J.F."/>
        </authorList>
    </citation>
    <scope>NUCLEOTIDE SEQUENCE</scope>
    <source>
        <strain evidence="6">Huo1</strain>
        <tissue evidence="6">Leaf</tissue>
    </source>
</reference>
<sequence>MRVPRMRVCRKARRRSCRGYGLMGNNLPPPPVAISRLRQIGVTEIRIFQPDNAVLTALHGSGISVIVGTLNGDLQPLASDRSAAAAWVAANILPHHPAVTFTCIAAGNEVYPGDLAQFIPPAMENLAAANLIIPVSTAISMQPLSSSYPPSAGDFSAAAKPIMTQIGNFLKSKGYPLLVNVYPYFARAGDPANVDLDFALFRPGKMVVQDEGRTYLNLFDSMTDAVYAALEKIGAGDVEIIVSEVGWPSAGGIGATVENAQTNVNNLIGHVASGRGTLRWPGKQVEAYIFALFNENRKPEGIEQHWDLFYPDFTPVYPLNKIV</sequence>
<dbReference type="Gene3D" id="3.20.20.80">
    <property type="entry name" value="Glycosidases"/>
    <property type="match status" value="1"/>
</dbReference>
<evidence type="ECO:0000256" key="4">
    <source>
        <dbReference type="RuleBase" id="RU004335"/>
    </source>
</evidence>